<name>A0A914Q2L8_9BILA</name>
<protein>
    <submittedName>
        <fullName evidence="3">Uncharacterized protein</fullName>
    </submittedName>
</protein>
<feature type="signal peptide" evidence="1">
    <location>
        <begin position="1"/>
        <end position="16"/>
    </location>
</feature>
<evidence type="ECO:0000256" key="1">
    <source>
        <dbReference type="SAM" id="SignalP"/>
    </source>
</evidence>
<reference evidence="3" key="1">
    <citation type="submission" date="2022-11" db="UniProtKB">
        <authorList>
            <consortium name="WormBaseParasite"/>
        </authorList>
    </citation>
    <scope>IDENTIFICATION</scope>
</reference>
<keyword evidence="2" id="KW-1185">Reference proteome</keyword>
<dbReference type="Proteomes" id="UP000887578">
    <property type="component" value="Unplaced"/>
</dbReference>
<keyword evidence="1" id="KW-0732">Signal</keyword>
<sequence length="78" mass="9365">MKLIFIIFCLFALTFGQDETIEIPSSDYCILRFGRSVHYYRRRHHPLQGSCNEGFCCVQERCTSKCPIRRHKHHRVDY</sequence>
<evidence type="ECO:0000313" key="2">
    <source>
        <dbReference type="Proteomes" id="UP000887578"/>
    </source>
</evidence>
<organism evidence="2 3">
    <name type="scientific">Panagrolaimus davidi</name>
    <dbReference type="NCBI Taxonomy" id="227884"/>
    <lineage>
        <taxon>Eukaryota</taxon>
        <taxon>Metazoa</taxon>
        <taxon>Ecdysozoa</taxon>
        <taxon>Nematoda</taxon>
        <taxon>Chromadorea</taxon>
        <taxon>Rhabditida</taxon>
        <taxon>Tylenchina</taxon>
        <taxon>Panagrolaimomorpha</taxon>
        <taxon>Panagrolaimoidea</taxon>
        <taxon>Panagrolaimidae</taxon>
        <taxon>Panagrolaimus</taxon>
    </lineage>
</organism>
<evidence type="ECO:0000313" key="3">
    <source>
        <dbReference type="WBParaSite" id="PDA_v2.g250.t1"/>
    </source>
</evidence>
<accession>A0A914Q2L8</accession>
<proteinExistence type="predicted"/>
<dbReference type="AlphaFoldDB" id="A0A914Q2L8"/>
<feature type="chain" id="PRO_5036742188" evidence="1">
    <location>
        <begin position="17"/>
        <end position="78"/>
    </location>
</feature>
<dbReference type="WBParaSite" id="PDA_v2.g250.t1">
    <property type="protein sequence ID" value="PDA_v2.g250.t1"/>
    <property type="gene ID" value="PDA_v2.g250"/>
</dbReference>